<name>D7A5D1_ANCN5</name>
<keyword evidence="3" id="KW-1133">Transmembrane helix</keyword>
<dbReference type="Pfam" id="PF06803">
    <property type="entry name" value="DUF1232"/>
    <property type="match status" value="1"/>
</dbReference>
<dbReference type="HOGENOM" id="CLU_133088_1_0_5"/>
<evidence type="ECO:0000259" key="5">
    <source>
        <dbReference type="Pfam" id="PF06803"/>
    </source>
</evidence>
<dbReference type="KEGG" id="sno:Snov_2730"/>
<dbReference type="RefSeq" id="WP_013167523.1">
    <property type="nucleotide sequence ID" value="NC_014217.1"/>
</dbReference>
<dbReference type="InterPro" id="IPR010652">
    <property type="entry name" value="DUF1232"/>
</dbReference>
<evidence type="ECO:0000313" key="6">
    <source>
        <dbReference type="EMBL" id="ADH90019.1"/>
    </source>
</evidence>
<accession>D7A5D1</accession>
<dbReference type="PIRSF" id="PIRSF031804">
    <property type="entry name" value="UCP031804"/>
    <property type="match status" value="1"/>
</dbReference>
<evidence type="ECO:0000256" key="3">
    <source>
        <dbReference type="ARBA" id="ARBA00022989"/>
    </source>
</evidence>
<keyword evidence="7" id="KW-1185">Reference proteome</keyword>
<feature type="domain" description="DUF1232" evidence="5">
    <location>
        <begin position="64"/>
        <end position="98"/>
    </location>
</feature>
<gene>
    <name evidence="6" type="ordered locus">Snov_2730</name>
</gene>
<dbReference type="eggNOG" id="COG3339">
    <property type="taxonomic scope" value="Bacteria"/>
</dbReference>
<organism evidence="6 7">
    <name type="scientific">Ancylobacter novellus (strain ATCC 8093 / DSM 506 / JCM 20403 / CCM 1077 / IAM 12100 / NBRC 12443 / NCIMB 10456)</name>
    <name type="common">Starkeya novella</name>
    <dbReference type="NCBI Taxonomy" id="639283"/>
    <lineage>
        <taxon>Bacteria</taxon>
        <taxon>Pseudomonadati</taxon>
        <taxon>Pseudomonadota</taxon>
        <taxon>Alphaproteobacteria</taxon>
        <taxon>Hyphomicrobiales</taxon>
        <taxon>Xanthobacteraceae</taxon>
        <taxon>Ancylobacter</taxon>
    </lineage>
</organism>
<sequence>MARRFDRTFDPEDIENLAGSEDEPRVRAGFWSKLAGGASRIPFAEDAAAAYYCALDARTPTRVRALLFGALAYFLLPTDTVPDILPALGFTDDAAVIATALNLLASHIGPSHRAAARAALERLRRA</sequence>
<protein>
    <recommendedName>
        <fullName evidence="5">DUF1232 domain-containing protein</fullName>
    </recommendedName>
</protein>
<dbReference type="InterPro" id="IPR016983">
    <property type="entry name" value="UCP031804"/>
</dbReference>
<keyword evidence="4" id="KW-0472">Membrane</keyword>
<evidence type="ECO:0000256" key="4">
    <source>
        <dbReference type="ARBA" id="ARBA00023136"/>
    </source>
</evidence>
<dbReference type="STRING" id="639283.Snov_2730"/>
<evidence type="ECO:0000256" key="1">
    <source>
        <dbReference type="ARBA" id="ARBA00004127"/>
    </source>
</evidence>
<comment type="subcellular location">
    <subcellularLocation>
        <location evidence="1">Endomembrane system</location>
        <topology evidence="1">Multi-pass membrane protein</topology>
    </subcellularLocation>
</comment>
<reference evidence="6 7" key="1">
    <citation type="journal article" date="2012" name="Stand. Genomic Sci.">
        <title>Complete genome sequence of the facultatively chemolithoautotrophic and methylotrophic alpha Proteobacterium Starkeya novella type strain (ATCC 8093(T)).</title>
        <authorList>
            <person name="Kappler U."/>
            <person name="Davenport K."/>
            <person name="Beatson S."/>
            <person name="Lucas S."/>
            <person name="Lapidus A."/>
            <person name="Copeland A."/>
            <person name="Berry K.W."/>
            <person name="Glavina Del Rio T."/>
            <person name="Hammon N."/>
            <person name="Dalin E."/>
            <person name="Tice H."/>
            <person name="Pitluck S."/>
            <person name="Richardson P."/>
            <person name="Bruce D."/>
            <person name="Goodwin L.A."/>
            <person name="Han C."/>
            <person name="Tapia R."/>
            <person name="Detter J.C."/>
            <person name="Chang Y.J."/>
            <person name="Jeffries C.D."/>
            <person name="Land M."/>
            <person name="Hauser L."/>
            <person name="Kyrpides N.C."/>
            <person name="Goker M."/>
            <person name="Ivanova N."/>
            <person name="Klenk H.P."/>
            <person name="Woyke T."/>
        </authorList>
    </citation>
    <scope>NUCLEOTIDE SEQUENCE [LARGE SCALE GENOMIC DNA]</scope>
    <source>
        <strain evidence="7">ATCC 8093 / DSM 506 / JCM 20403 / CCM 1077 / IAM 12100 / NBRC 12443 / NCIMB 10456</strain>
    </source>
</reference>
<dbReference type="AlphaFoldDB" id="D7A5D1"/>
<proteinExistence type="predicted"/>
<dbReference type="Proteomes" id="UP000006633">
    <property type="component" value="Chromosome"/>
</dbReference>
<dbReference type="OrthoDB" id="9813247at2"/>
<evidence type="ECO:0000256" key="2">
    <source>
        <dbReference type="ARBA" id="ARBA00022692"/>
    </source>
</evidence>
<dbReference type="EMBL" id="CP002026">
    <property type="protein sequence ID" value="ADH90019.1"/>
    <property type="molecule type" value="Genomic_DNA"/>
</dbReference>
<keyword evidence="2" id="KW-0812">Transmembrane</keyword>
<evidence type="ECO:0000313" key="7">
    <source>
        <dbReference type="Proteomes" id="UP000006633"/>
    </source>
</evidence>
<dbReference type="GO" id="GO:0012505">
    <property type="term" value="C:endomembrane system"/>
    <property type="evidence" value="ECO:0007669"/>
    <property type="project" value="UniProtKB-SubCell"/>
</dbReference>